<dbReference type="InterPro" id="IPR013780">
    <property type="entry name" value="Glyco_hydro_b"/>
</dbReference>
<evidence type="ECO:0000256" key="3">
    <source>
        <dbReference type="ARBA" id="ARBA00022801"/>
    </source>
</evidence>
<evidence type="ECO:0000259" key="7">
    <source>
        <dbReference type="Pfam" id="PF14508"/>
    </source>
</evidence>
<keyword evidence="10" id="KW-1185">Reference proteome</keyword>
<dbReference type="Pfam" id="PF14508">
    <property type="entry name" value="GH97_N"/>
    <property type="match status" value="1"/>
</dbReference>
<reference evidence="9 10" key="1">
    <citation type="submission" date="2018-02" db="EMBL/GenBank/DDBJ databases">
        <title>Sphingobacterium KA21.</title>
        <authorList>
            <person name="Vasarhelyi B.M."/>
            <person name="Deshmukh S."/>
            <person name="Balint B."/>
            <person name="Kukolya J."/>
        </authorList>
    </citation>
    <scope>NUCLEOTIDE SEQUENCE [LARGE SCALE GENOMIC DNA]</scope>
    <source>
        <strain evidence="9 10">Ka21</strain>
    </source>
</reference>
<proteinExistence type="predicted"/>
<evidence type="ECO:0000313" key="9">
    <source>
        <dbReference type="EMBL" id="MBE8722562.1"/>
    </source>
</evidence>
<evidence type="ECO:0000256" key="4">
    <source>
        <dbReference type="ARBA" id="ARBA00022837"/>
    </source>
</evidence>
<dbReference type="InterPro" id="IPR013785">
    <property type="entry name" value="Aldolase_TIM"/>
</dbReference>
<dbReference type="InterPro" id="IPR019563">
    <property type="entry name" value="GH97_catalytic"/>
</dbReference>
<dbReference type="Proteomes" id="UP000618319">
    <property type="component" value="Unassembled WGS sequence"/>
</dbReference>
<dbReference type="SUPFAM" id="SSF51445">
    <property type="entry name" value="(Trans)glycosidases"/>
    <property type="match status" value="1"/>
</dbReference>
<dbReference type="InterPro" id="IPR029483">
    <property type="entry name" value="GH97_C"/>
</dbReference>
<keyword evidence="4" id="KW-0106">Calcium</keyword>
<comment type="subunit">
    <text evidence="2">Monomer.</text>
</comment>
<dbReference type="Gene3D" id="2.60.40.1180">
    <property type="entry name" value="Golgi alpha-mannosidase II"/>
    <property type="match status" value="1"/>
</dbReference>
<evidence type="ECO:0000256" key="5">
    <source>
        <dbReference type="ARBA" id="ARBA00023295"/>
    </source>
</evidence>
<evidence type="ECO:0000259" key="6">
    <source>
        <dbReference type="Pfam" id="PF10566"/>
    </source>
</evidence>
<dbReference type="Pfam" id="PF10566">
    <property type="entry name" value="Glyco_hydro_97"/>
    <property type="match status" value="1"/>
</dbReference>
<name>A0ABR9TBY5_9SPHI</name>
<dbReference type="InterPro" id="IPR029486">
    <property type="entry name" value="GH97_N"/>
</dbReference>
<dbReference type="PANTHER" id="PTHR35803:SF2">
    <property type="entry name" value="RETAINING ALPHA-GALACTOSIDASE"/>
    <property type="match status" value="1"/>
</dbReference>
<dbReference type="InterPro" id="IPR052720">
    <property type="entry name" value="Glycosyl_hydrolase_97"/>
</dbReference>
<organism evidence="9 10">
    <name type="scientific">Sphingobacterium pedocola</name>
    <dbReference type="NCBI Taxonomy" id="2082722"/>
    <lineage>
        <taxon>Bacteria</taxon>
        <taxon>Pseudomonadati</taxon>
        <taxon>Bacteroidota</taxon>
        <taxon>Sphingobacteriia</taxon>
        <taxon>Sphingobacteriales</taxon>
        <taxon>Sphingobacteriaceae</taxon>
        <taxon>Sphingobacterium</taxon>
    </lineage>
</organism>
<comment type="caution">
    <text evidence="9">The sequence shown here is derived from an EMBL/GenBank/DDBJ whole genome shotgun (WGS) entry which is preliminary data.</text>
</comment>
<evidence type="ECO:0000256" key="1">
    <source>
        <dbReference type="ARBA" id="ARBA00001913"/>
    </source>
</evidence>
<evidence type="ECO:0000256" key="2">
    <source>
        <dbReference type="ARBA" id="ARBA00011245"/>
    </source>
</evidence>
<dbReference type="RefSeq" id="WP_196938960.1">
    <property type="nucleotide sequence ID" value="NZ_MU158689.1"/>
</dbReference>
<gene>
    <name evidence="9" type="ORF">C4F40_17695</name>
</gene>
<feature type="domain" description="Glycosyl-hydrolase 97 catalytic" evidence="6">
    <location>
        <begin position="309"/>
        <end position="454"/>
    </location>
</feature>
<keyword evidence="5" id="KW-0326">Glycosidase</keyword>
<dbReference type="InterPro" id="IPR017853">
    <property type="entry name" value="GH"/>
</dbReference>
<dbReference type="InterPro" id="IPR014718">
    <property type="entry name" value="GH-type_carb-bd"/>
</dbReference>
<dbReference type="PANTHER" id="PTHR35803">
    <property type="entry name" value="GLUCAN 1,4-ALPHA-GLUCOSIDASE SUSB-RELATED"/>
    <property type="match status" value="1"/>
</dbReference>
<dbReference type="Pfam" id="PF14509">
    <property type="entry name" value="GH97_C"/>
    <property type="match status" value="1"/>
</dbReference>
<dbReference type="Gene3D" id="2.70.98.10">
    <property type="match status" value="1"/>
</dbReference>
<feature type="domain" description="Glycosyl-hydrolase 97 C-terminal oligomerisation" evidence="8">
    <location>
        <begin position="548"/>
        <end position="634"/>
    </location>
</feature>
<dbReference type="Gene3D" id="3.20.20.70">
    <property type="entry name" value="Aldolase class I"/>
    <property type="match status" value="1"/>
</dbReference>
<feature type="domain" description="Glycosyl-hydrolase 97 N-terminal" evidence="7">
    <location>
        <begin position="23"/>
        <end position="283"/>
    </location>
</feature>
<evidence type="ECO:0000313" key="10">
    <source>
        <dbReference type="Proteomes" id="UP000618319"/>
    </source>
</evidence>
<dbReference type="EMBL" id="PSKQ01000024">
    <property type="protein sequence ID" value="MBE8722562.1"/>
    <property type="molecule type" value="Genomic_DNA"/>
</dbReference>
<comment type="cofactor">
    <cofactor evidence="1">
        <name>Ca(2+)</name>
        <dbReference type="ChEBI" id="CHEBI:29108"/>
    </cofactor>
</comment>
<evidence type="ECO:0000259" key="8">
    <source>
        <dbReference type="Pfam" id="PF14509"/>
    </source>
</evidence>
<sequence>MKRVSILILGIWVSQLAIANSLWSPDNSLELRYEVKNGTLVYELYRLGNSVIKESKLGVVLSDTDLSQSLQVIKTMRPQDVLDTYDYINGKRFHNVYSARKQIIHLKNESGRLLDVTFQLSDNGLAFRYFFPDIKKETYVEREITSYHFHGETKAWLQPVAVAKSGWEQTNPSYEENYVYGVAVGELERTKSGWVYPALFQHKDTWVSITESGLEGDYCATRLSHLSPNGVYAIAFPDERETMGGERINPKSSKKFYSPWRVIGVGSLANIVESSIGSDLAAPSRVKNTSFVKTGKASWSWINSKDNFIVYDEQKKYIDFAHAMNWEYCLIDVNWDTKIGYDKIKELAEYGKTKNVDLILWYNSAGDWNTVQYSPKNKMLTSKVRRKEFALLKEMGVKGVKIDFFGGDGRRVIAYYHEILKDAAKYNILVNFHGATLPRSWSRTYPNLVTVEAVKGFEMVTFEQKEADRQAKHSTMLPFTRNLYDPMDFTPMNLYKIPTHVTRRTSSAFELATAVLFQSGIQHYAESPEGMQHVSGEVQDLLRILPSQWEDIRFIAGYPGEYVVLARRSGRTWYIAGINGEDRERTIDIDLSFLEGDVGTLFQTGKHRLDIKTENLSFKTSIRIKLEAQDGFVLKN</sequence>
<keyword evidence="3" id="KW-0378">Hydrolase</keyword>
<protein>
    <submittedName>
        <fullName evidence="9">Alpha-glucosidase</fullName>
    </submittedName>
</protein>
<accession>A0ABR9TBY5</accession>